<reference evidence="3" key="1">
    <citation type="submission" date="2021-01" db="EMBL/GenBank/DDBJ databases">
        <authorList>
            <person name="Corre E."/>
            <person name="Pelletier E."/>
            <person name="Niang G."/>
            <person name="Scheremetjew M."/>
            <person name="Finn R."/>
            <person name="Kale V."/>
            <person name="Holt S."/>
            <person name="Cochrane G."/>
            <person name="Meng A."/>
            <person name="Brown T."/>
            <person name="Cohen L."/>
        </authorList>
    </citation>
    <scope>NUCLEOTIDE SEQUENCE</scope>
    <source>
        <strain evidence="3">MM31A-1</strain>
    </source>
</reference>
<evidence type="ECO:0000313" key="3">
    <source>
        <dbReference type="EMBL" id="CAE0458215.1"/>
    </source>
</evidence>
<feature type="domain" description="WRKY19-like zinc finger" evidence="2">
    <location>
        <begin position="313"/>
        <end position="337"/>
    </location>
</feature>
<feature type="region of interest" description="Disordered" evidence="1">
    <location>
        <begin position="48"/>
        <end position="76"/>
    </location>
</feature>
<evidence type="ECO:0000256" key="1">
    <source>
        <dbReference type="SAM" id="MobiDB-lite"/>
    </source>
</evidence>
<dbReference type="AlphaFoldDB" id="A0A7S3V5G2"/>
<dbReference type="EMBL" id="HBIO01004468">
    <property type="protein sequence ID" value="CAE0458215.1"/>
    <property type="molecule type" value="Transcribed_RNA"/>
</dbReference>
<feature type="domain" description="WRKY19-like zinc finger" evidence="2">
    <location>
        <begin position="240"/>
        <end position="263"/>
    </location>
</feature>
<name>A0A7S3V5G2_9STRA</name>
<feature type="compositionally biased region" description="Basic and acidic residues" evidence="1">
    <location>
        <begin position="59"/>
        <end position="76"/>
    </location>
</feature>
<feature type="domain" description="WRKY19-like zinc finger" evidence="2">
    <location>
        <begin position="264"/>
        <end position="287"/>
    </location>
</feature>
<accession>A0A7S3V5G2</accession>
<dbReference type="Pfam" id="PF24906">
    <property type="entry name" value="Zf_WRKY19"/>
    <property type="match status" value="3"/>
</dbReference>
<protein>
    <recommendedName>
        <fullName evidence="2">WRKY19-like zinc finger domain-containing protein</fullName>
    </recommendedName>
</protein>
<sequence>MSSKLSKNPSLVDELETARILQQLRESRKRSHASNILVEPLGKQVISRKRRLSSNPRFLETKRLPEANRTENRRAASDVPLSAVLGNISSLNARPIGPPPQLRILHCLKPISSTMPIEKSSFSISPTEQGVNSNRGNLNRNSTMIPFNTRQMLYRTFSNQLIDRGQFLAPTPFFTNNGYTKPTATNNNYSQVFFPLCAETGISADTTPLSTITVKSCRMGDCDEPADPRKLYCSKHSGPRRCERDGCKKGAQGRTRYCIAHGGGRRCQVLGCVKGARDGQFCALHGGGKRCQVEFCQKLAVGKGSKCTAHGGGRRCEHEQCSKSAQSRSDFCVRHGGGRKCKQDNCCRAAQGKAGMCSAHSSQYSKIQE</sequence>
<gene>
    <name evidence="3" type="ORF">CDEB00056_LOCUS3056</name>
</gene>
<organism evidence="3">
    <name type="scientific">Chaetoceros debilis</name>
    <dbReference type="NCBI Taxonomy" id="122233"/>
    <lineage>
        <taxon>Eukaryota</taxon>
        <taxon>Sar</taxon>
        <taxon>Stramenopiles</taxon>
        <taxon>Ochrophyta</taxon>
        <taxon>Bacillariophyta</taxon>
        <taxon>Coscinodiscophyceae</taxon>
        <taxon>Chaetocerotophycidae</taxon>
        <taxon>Chaetocerotales</taxon>
        <taxon>Chaetocerotaceae</taxon>
        <taxon>Chaetoceros</taxon>
    </lineage>
</organism>
<dbReference type="PANTHER" id="PTHR31827:SF1">
    <property type="entry name" value="EMB|CAB89363.1"/>
    <property type="match status" value="1"/>
</dbReference>
<dbReference type="InterPro" id="IPR056866">
    <property type="entry name" value="Znf_WRKY19"/>
</dbReference>
<evidence type="ECO:0000259" key="2">
    <source>
        <dbReference type="Pfam" id="PF24906"/>
    </source>
</evidence>
<proteinExistence type="predicted"/>
<dbReference type="PANTHER" id="PTHR31827">
    <property type="entry name" value="EMB|CAB89363.1"/>
    <property type="match status" value="1"/>
</dbReference>